<dbReference type="Pfam" id="PF04235">
    <property type="entry name" value="DUF418"/>
    <property type="match status" value="1"/>
</dbReference>
<feature type="transmembrane region" description="Helical" evidence="1">
    <location>
        <begin position="167"/>
        <end position="188"/>
    </location>
</feature>
<gene>
    <name evidence="3" type="ORF">D7Z54_14790</name>
</gene>
<evidence type="ECO:0000259" key="2">
    <source>
        <dbReference type="Pfam" id="PF04235"/>
    </source>
</evidence>
<proteinExistence type="predicted"/>
<keyword evidence="1" id="KW-1133">Transmembrane helix</keyword>
<evidence type="ECO:0000313" key="3">
    <source>
        <dbReference type="EMBL" id="RSL32712.1"/>
    </source>
</evidence>
<dbReference type="InterPro" id="IPR052529">
    <property type="entry name" value="Bact_Transport_Assoc"/>
</dbReference>
<dbReference type="OrthoDB" id="9807744at2"/>
<feature type="transmembrane region" description="Helical" evidence="1">
    <location>
        <begin position="127"/>
        <end position="160"/>
    </location>
</feature>
<feature type="transmembrane region" description="Helical" evidence="1">
    <location>
        <begin position="306"/>
        <end position="333"/>
    </location>
</feature>
<dbReference type="AlphaFoldDB" id="A0A3R9QKE9"/>
<feature type="transmembrane region" description="Helical" evidence="1">
    <location>
        <begin position="354"/>
        <end position="373"/>
    </location>
</feature>
<protein>
    <submittedName>
        <fullName evidence="3">DUF418 domain-containing protein</fullName>
    </submittedName>
</protein>
<comment type="caution">
    <text evidence="3">The sequence shown here is derived from an EMBL/GenBank/DDBJ whole genome shotgun (WGS) entry which is preliminary data.</text>
</comment>
<keyword evidence="4" id="KW-1185">Reference proteome</keyword>
<evidence type="ECO:0000256" key="1">
    <source>
        <dbReference type="SAM" id="Phobius"/>
    </source>
</evidence>
<keyword evidence="1" id="KW-0812">Transmembrane</keyword>
<feature type="transmembrane region" description="Helical" evidence="1">
    <location>
        <begin position="86"/>
        <end position="107"/>
    </location>
</feature>
<accession>A0A3R9QKE9</accession>
<feature type="transmembrane region" description="Helical" evidence="1">
    <location>
        <begin position="276"/>
        <end position="294"/>
    </location>
</feature>
<sequence>MTIMKIFMIIKRVGSRGGTSVKVSSTTKEERIITLDIIRGFALLGILFVNMSTFKSPVFQRQSVLSELAALPTGLLNQWSQFALDFFVVGKFYPMFSFLFGLGFYLFFERLQEKGLPANKLYQRRMVFLLIIGFIHLVFVWSGDILFTYAIAGFILLLFIHRGSKTILGWAIGLLVGSSLITGFLSLIGNFFMTTQQGGALEEQSRLAVSNAETIYSNGSYLEILGFRLSDEVPLVLSNLIITVPNVLGLFLIGLYVGKKGWMQQPSWFMSVWKRLFPITLISGGLLSILFASLNNGLLPLPAWFAAGAASGLNIAAGPLLMLFYIATAMLLSQKRTNLFKPVAFVGQMALTNYLLQSIICLFIFYGFGLQLYGTINVATGLLITIVIYTAQLMLSSFWMGNYSQGPMEKLWRKWTYRNVIK</sequence>
<organism evidence="3 4">
    <name type="scientific">Salibacterium salarium</name>
    <dbReference type="NCBI Taxonomy" id="284579"/>
    <lineage>
        <taxon>Bacteria</taxon>
        <taxon>Bacillati</taxon>
        <taxon>Bacillota</taxon>
        <taxon>Bacilli</taxon>
        <taxon>Bacillales</taxon>
        <taxon>Bacillaceae</taxon>
    </lineage>
</organism>
<dbReference type="EMBL" id="RBVX01000013">
    <property type="protein sequence ID" value="RSL32712.1"/>
    <property type="molecule type" value="Genomic_DNA"/>
</dbReference>
<feature type="transmembrane region" description="Helical" evidence="1">
    <location>
        <begin position="379"/>
        <end position="400"/>
    </location>
</feature>
<feature type="domain" description="DUF418" evidence="2">
    <location>
        <begin position="258"/>
        <end position="418"/>
    </location>
</feature>
<keyword evidence="1" id="KW-0472">Membrane</keyword>
<feature type="transmembrane region" description="Helical" evidence="1">
    <location>
        <begin position="32"/>
        <end position="51"/>
    </location>
</feature>
<dbReference type="PANTHER" id="PTHR30590">
    <property type="entry name" value="INNER MEMBRANE PROTEIN"/>
    <property type="match status" value="1"/>
</dbReference>
<evidence type="ECO:0000313" key="4">
    <source>
        <dbReference type="Proteomes" id="UP000275076"/>
    </source>
</evidence>
<name>A0A3R9QKE9_9BACI</name>
<dbReference type="InterPro" id="IPR007349">
    <property type="entry name" value="DUF418"/>
</dbReference>
<dbReference type="PANTHER" id="PTHR30590:SF2">
    <property type="entry name" value="INNER MEMBRANE PROTEIN"/>
    <property type="match status" value="1"/>
</dbReference>
<feature type="transmembrane region" description="Helical" evidence="1">
    <location>
        <begin position="235"/>
        <end position="256"/>
    </location>
</feature>
<reference evidence="3 4" key="1">
    <citation type="submission" date="2018-10" db="EMBL/GenBank/DDBJ databases">
        <title>Draft genome sequence of Bacillus salarius IM0101, isolated from a hypersaline soil in Inner Mongolia, China.</title>
        <authorList>
            <person name="Yamprayoonswat W."/>
            <person name="Boonvisut S."/>
            <person name="Jumpathong W."/>
            <person name="Sittihan S."/>
            <person name="Ruangsuj P."/>
            <person name="Wanthongcharoen S."/>
            <person name="Thongpramul N."/>
            <person name="Pimmason S."/>
            <person name="Yu B."/>
            <person name="Yasawong M."/>
        </authorList>
    </citation>
    <scope>NUCLEOTIDE SEQUENCE [LARGE SCALE GENOMIC DNA]</scope>
    <source>
        <strain evidence="3 4">IM0101</strain>
    </source>
</reference>
<dbReference type="Proteomes" id="UP000275076">
    <property type="component" value="Unassembled WGS sequence"/>
</dbReference>